<accession>A0A1F6B012</accession>
<sequence length="76" mass="8803">MVYPEIFQKIFRHPYLSGRAVRSDRTGRGFKCKDISIFYKVKRTVVTILVQQVIGNEGLKNIIKEAVHILERLDLG</sequence>
<evidence type="ECO:0000313" key="1">
    <source>
        <dbReference type="EMBL" id="OGG30238.1"/>
    </source>
</evidence>
<organism evidence="1 2">
    <name type="scientific">Candidatus Gottesmanbacteria bacterium RIFCSPLOWO2_01_FULL_49_10</name>
    <dbReference type="NCBI Taxonomy" id="1798396"/>
    <lineage>
        <taxon>Bacteria</taxon>
        <taxon>Candidatus Gottesmaniibacteriota</taxon>
    </lineage>
</organism>
<reference evidence="1 2" key="1">
    <citation type="journal article" date="2016" name="Nat. Commun.">
        <title>Thousands of microbial genomes shed light on interconnected biogeochemical processes in an aquifer system.</title>
        <authorList>
            <person name="Anantharaman K."/>
            <person name="Brown C.T."/>
            <person name="Hug L.A."/>
            <person name="Sharon I."/>
            <person name="Castelle C.J."/>
            <person name="Probst A.J."/>
            <person name="Thomas B.C."/>
            <person name="Singh A."/>
            <person name="Wilkins M.J."/>
            <person name="Karaoz U."/>
            <person name="Brodie E.L."/>
            <person name="Williams K.H."/>
            <person name="Hubbard S.S."/>
            <person name="Banfield J.F."/>
        </authorList>
    </citation>
    <scope>NUCLEOTIDE SEQUENCE [LARGE SCALE GENOMIC DNA]</scope>
</reference>
<proteinExistence type="predicted"/>
<gene>
    <name evidence="1" type="ORF">A2973_01050</name>
</gene>
<name>A0A1F6B012_9BACT</name>
<evidence type="ECO:0000313" key="2">
    <source>
        <dbReference type="Proteomes" id="UP000176409"/>
    </source>
</evidence>
<dbReference type="Proteomes" id="UP000176409">
    <property type="component" value="Unassembled WGS sequence"/>
</dbReference>
<comment type="caution">
    <text evidence="1">The sequence shown here is derived from an EMBL/GenBank/DDBJ whole genome shotgun (WGS) entry which is preliminary data.</text>
</comment>
<dbReference type="AlphaFoldDB" id="A0A1F6B012"/>
<protein>
    <submittedName>
        <fullName evidence="1">Uncharacterized protein</fullName>
    </submittedName>
</protein>
<dbReference type="EMBL" id="MFJZ01000028">
    <property type="protein sequence ID" value="OGG30238.1"/>
    <property type="molecule type" value="Genomic_DNA"/>
</dbReference>